<dbReference type="SMART" id="SM00955">
    <property type="entry name" value="RNB"/>
    <property type="match status" value="1"/>
</dbReference>
<feature type="transmembrane region" description="Helical" evidence="8">
    <location>
        <begin position="1386"/>
        <end position="1408"/>
    </location>
</feature>
<evidence type="ECO:0000313" key="11">
    <source>
        <dbReference type="Proteomes" id="UP000186817"/>
    </source>
</evidence>
<feature type="transmembrane region" description="Helical" evidence="8">
    <location>
        <begin position="1950"/>
        <end position="1969"/>
    </location>
</feature>
<comment type="subcellular location">
    <subcellularLocation>
        <location evidence="1">Membrane</location>
        <topology evidence="1">Multi-pass membrane protein</topology>
    </subcellularLocation>
</comment>
<feature type="compositionally biased region" description="Polar residues" evidence="7">
    <location>
        <begin position="1564"/>
        <end position="1573"/>
    </location>
</feature>
<evidence type="ECO:0000256" key="4">
    <source>
        <dbReference type="ARBA" id="ARBA00022989"/>
    </source>
</evidence>
<dbReference type="PROSITE" id="PS50222">
    <property type="entry name" value="EF_HAND_2"/>
    <property type="match status" value="2"/>
</dbReference>
<dbReference type="SUPFAM" id="SSF50249">
    <property type="entry name" value="Nucleic acid-binding proteins"/>
    <property type="match status" value="1"/>
</dbReference>
<feature type="domain" description="EF-hand" evidence="9">
    <location>
        <begin position="1432"/>
        <end position="1467"/>
    </location>
</feature>
<dbReference type="PROSITE" id="PS01175">
    <property type="entry name" value="RIBONUCLEASE_II"/>
    <property type="match status" value="1"/>
</dbReference>
<evidence type="ECO:0000313" key="10">
    <source>
        <dbReference type="EMBL" id="OLP80145.1"/>
    </source>
</evidence>
<evidence type="ECO:0000259" key="9">
    <source>
        <dbReference type="PROSITE" id="PS50222"/>
    </source>
</evidence>
<feature type="transmembrane region" description="Helical" evidence="8">
    <location>
        <begin position="1827"/>
        <end position="1851"/>
    </location>
</feature>
<evidence type="ECO:0000256" key="7">
    <source>
        <dbReference type="SAM" id="MobiDB-lite"/>
    </source>
</evidence>
<dbReference type="InterPro" id="IPR012340">
    <property type="entry name" value="NA-bd_OB-fold"/>
</dbReference>
<dbReference type="Pfam" id="PF17849">
    <property type="entry name" value="OB_Dis3"/>
    <property type="match status" value="1"/>
</dbReference>
<feature type="transmembrane region" description="Helical" evidence="8">
    <location>
        <begin position="1912"/>
        <end position="1930"/>
    </location>
</feature>
<feature type="transmembrane region" description="Helical" evidence="8">
    <location>
        <begin position="1174"/>
        <end position="1193"/>
    </location>
</feature>
<dbReference type="GO" id="GO:0006402">
    <property type="term" value="P:mRNA catabolic process"/>
    <property type="evidence" value="ECO:0007669"/>
    <property type="project" value="TreeGrafter"/>
</dbReference>
<dbReference type="InterPro" id="IPR001900">
    <property type="entry name" value="RNase_II/R"/>
</dbReference>
<dbReference type="GO" id="GO:0000932">
    <property type="term" value="C:P-body"/>
    <property type="evidence" value="ECO:0007669"/>
    <property type="project" value="TreeGrafter"/>
</dbReference>
<dbReference type="EMBL" id="LSRX01001410">
    <property type="protein sequence ID" value="OLP80145.1"/>
    <property type="molecule type" value="Genomic_DNA"/>
</dbReference>
<dbReference type="PROSITE" id="PS00018">
    <property type="entry name" value="EF_HAND_1"/>
    <property type="match status" value="2"/>
</dbReference>
<feature type="transmembrane region" description="Helical" evidence="8">
    <location>
        <begin position="1214"/>
        <end position="1234"/>
    </location>
</feature>
<dbReference type="InterPro" id="IPR005821">
    <property type="entry name" value="Ion_trans_dom"/>
</dbReference>
<keyword evidence="6" id="KW-0175">Coiled coil</keyword>
<feature type="transmembrane region" description="Helical" evidence="8">
    <location>
        <begin position="1296"/>
        <end position="1324"/>
    </location>
</feature>
<dbReference type="PANTHER" id="PTHR23355">
    <property type="entry name" value="RIBONUCLEASE"/>
    <property type="match status" value="1"/>
</dbReference>
<dbReference type="Pfam" id="PF00773">
    <property type="entry name" value="RNB"/>
    <property type="match status" value="1"/>
</dbReference>
<dbReference type="SMART" id="SM00054">
    <property type="entry name" value="EFh"/>
    <property type="match status" value="2"/>
</dbReference>
<dbReference type="Proteomes" id="UP000186817">
    <property type="component" value="Unassembled WGS sequence"/>
</dbReference>
<evidence type="ECO:0000256" key="2">
    <source>
        <dbReference type="ARBA" id="ARBA00022692"/>
    </source>
</evidence>
<dbReference type="GO" id="GO:0016020">
    <property type="term" value="C:membrane"/>
    <property type="evidence" value="ECO:0007669"/>
    <property type="project" value="UniProtKB-SubCell"/>
</dbReference>
<dbReference type="SUPFAM" id="SSF47473">
    <property type="entry name" value="EF-hand"/>
    <property type="match status" value="1"/>
</dbReference>
<dbReference type="GO" id="GO:0005216">
    <property type="term" value="F:monoatomic ion channel activity"/>
    <property type="evidence" value="ECO:0007669"/>
    <property type="project" value="InterPro"/>
</dbReference>
<dbReference type="InterPro" id="IPR041505">
    <property type="entry name" value="Dis3_CSD2"/>
</dbReference>
<proteinExistence type="predicted"/>
<feature type="region of interest" description="Disordered" evidence="7">
    <location>
        <begin position="1553"/>
        <end position="1615"/>
    </location>
</feature>
<dbReference type="GO" id="GO:0003723">
    <property type="term" value="F:RNA binding"/>
    <property type="evidence" value="ECO:0007669"/>
    <property type="project" value="InterPro"/>
</dbReference>
<dbReference type="Pfam" id="PF00520">
    <property type="entry name" value="Ion_trans"/>
    <property type="match status" value="1"/>
</dbReference>
<evidence type="ECO:0000256" key="1">
    <source>
        <dbReference type="ARBA" id="ARBA00004141"/>
    </source>
</evidence>
<feature type="region of interest" description="Disordered" evidence="7">
    <location>
        <begin position="1085"/>
        <end position="1138"/>
    </location>
</feature>
<feature type="transmembrane region" description="Helical" evidence="8">
    <location>
        <begin position="1881"/>
        <end position="1900"/>
    </location>
</feature>
<dbReference type="InterPro" id="IPR050180">
    <property type="entry name" value="RNR_Ribonuclease"/>
</dbReference>
<keyword evidence="3" id="KW-0106">Calcium</keyword>
<organism evidence="10 11">
    <name type="scientific">Symbiodinium microadriaticum</name>
    <name type="common">Dinoflagellate</name>
    <name type="synonym">Zooxanthella microadriatica</name>
    <dbReference type="NCBI Taxonomy" id="2951"/>
    <lineage>
        <taxon>Eukaryota</taxon>
        <taxon>Sar</taxon>
        <taxon>Alveolata</taxon>
        <taxon>Dinophyceae</taxon>
        <taxon>Suessiales</taxon>
        <taxon>Symbiodiniaceae</taxon>
        <taxon>Symbiodinium</taxon>
    </lineage>
</organism>
<feature type="compositionally biased region" description="Polar residues" evidence="7">
    <location>
        <begin position="1112"/>
        <end position="1128"/>
    </location>
</feature>
<evidence type="ECO:0000256" key="5">
    <source>
        <dbReference type="ARBA" id="ARBA00023136"/>
    </source>
</evidence>
<dbReference type="InterPro" id="IPR027359">
    <property type="entry name" value="Volt_channel_dom_sf"/>
</dbReference>
<keyword evidence="2 8" id="KW-0812">Transmembrane</keyword>
<keyword evidence="10" id="KW-0540">Nuclease</keyword>
<dbReference type="InterPro" id="IPR018247">
    <property type="entry name" value="EF_Hand_1_Ca_BS"/>
</dbReference>
<feature type="transmembrane region" description="Helical" evidence="8">
    <location>
        <begin position="1990"/>
        <end position="2017"/>
    </location>
</feature>
<dbReference type="Gene3D" id="1.10.287.70">
    <property type="match status" value="1"/>
</dbReference>
<keyword evidence="10" id="KW-0378">Hydrolase</keyword>
<keyword evidence="5 8" id="KW-0472">Membrane</keyword>
<dbReference type="OrthoDB" id="372421at2759"/>
<keyword evidence="4 8" id="KW-1133">Transmembrane helix</keyword>
<keyword evidence="10" id="KW-0269">Exonuclease</keyword>
<dbReference type="InterPro" id="IPR022966">
    <property type="entry name" value="RNase_II/R_CS"/>
</dbReference>
<evidence type="ECO:0000256" key="6">
    <source>
        <dbReference type="SAM" id="Coils"/>
    </source>
</evidence>
<dbReference type="InterPro" id="IPR002048">
    <property type="entry name" value="EF_hand_dom"/>
</dbReference>
<dbReference type="PANTHER" id="PTHR23355:SF9">
    <property type="entry name" value="DIS3-LIKE EXONUCLEASE 2"/>
    <property type="match status" value="1"/>
</dbReference>
<dbReference type="SUPFAM" id="SSF81324">
    <property type="entry name" value="Voltage-gated potassium channels"/>
    <property type="match status" value="1"/>
</dbReference>
<evidence type="ECO:0000256" key="8">
    <source>
        <dbReference type="SAM" id="Phobius"/>
    </source>
</evidence>
<dbReference type="GO" id="GO:0005509">
    <property type="term" value="F:calcium ion binding"/>
    <property type="evidence" value="ECO:0007669"/>
    <property type="project" value="InterPro"/>
</dbReference>
<accession>A0A1Q9CB40</accession>
<dbReference type="CDD" id="cd00051">
    <property type="entry name" value="EFh"/>
    <property type="match status" value="1"/>
</dbReference>
<evidence type="ECO:0000256" key="3">
    <source>
        <dbReference type="ARBA" id="ARBA00022837"/>
    </source>
</evidence>
<comment type="caution">
    <text evidence="10">The sequence shown here is derived from an EMBL/GenBank/DDBJ whole genome shotgun (WGS) entry which is preliminary data.</text>
</comment>
<dbReference type="InterPro" id="IPR011992">
    <property type="entry name" value="EF-hand-dom_pair"/>
</dbReference>
<protein>
    <submittedName>
        <fullName evidence="10">DIS3-like exonuclease 2</fullName>
    </submittedName>
</protein>
<sequence>MSAWLVPCGDANQKIVAVACDDPKSEVFRNASRKALCVLGRHVQDALHVQDASFGSRAHKVPKKLLEALLQADPRNRERHCLDVAVVTVGPVRGLQVVGIGSNTMKRERAVKAALVLAVREGFAGIRPEAVSPDLKTFLPTLQLVGHVGPPPLQKVEKATQPMGMSNENDRLVAAEGREAAQQARRLVAPPYPCARPEDDVPNQKLHAPATASIRRPDPDHGAVGKQSILNIPVDEVLYTQESCGTLFSDGQRSLQQLVEELVEGRHDPLTSEFLWLEAVSKRGKLFSNDNRRLWCLKEYQRRCGREVWIRIRVEKLPPAARRFVERYDPVKWQEKTSASFGARAFDEYSSLFDSTGEVLKDDRFIRAVPTDKRLPTMLLQINNVTTKALRLPGKLDRFQLWPMQIQVWNETSKHPLCRLQGSCLGRAGSLEAEERHALIANELDSHDVDFCEEELDEVDQIVQAAQRDFESEAASRMDLRQKRIFTIDPATAKDLDDAIHVEDLKGKGQIEVGVHIADVAHFLKLGSITDEEARRRTTSVYLIGRVLPMLPHGLCNYLCSLNPNEPKLAFSAFFRLCKRTGQLIENPAPWFAKTAISSVCRLNYEQAQDIIDDLDIEEEDRPLVHGGYTWQQIKDDILLLYEVCGKVRHGRLTGGAMTISKTKMVFHTRDSEDGIPTGYHLESHSASHWVIEELMLLANRCVAKRLAMSELSEVAVLRNHKPPDLKKAETLQKLMRERLGIKDFSMSSAFAIYKSCQDIYQKHGKMLGLCVEMMIMRAGMKQAEYFLYGVVEEEEEEHCPHHFALNFDYYTHFTSPIRRYPDVMVHRVLCALLDRQMEPRGPAEEGEEEGPAFFQTRDEAKEQVKICNEKKMNSRRCQEQLDRAVFCIYLRSMKSWCYTVGTILAMTRNERDGDSLTVYCSQLGRESKVTLCRASAEEDNVELFRNGVDDELLLPDNWEWLGRGAIQITWRSREDKEEVQKLQTLSCIPIVIIPTNTVPIDYALFVVSPFHKKYSEVKADIKESEFDGFTWTEEDEEGVDVVYNEGIVMQLGSRLVLLSELLWMELLNDGGGVLRLRKGRLGSPAPHRVRRASMEGPPFAGLRETSGANGGKSSSPSTPKQIESPVQRSVDGNPGRKSMVNVNSEFVKGKPTKHSATHGCRGKLAKLLQSSQLMNIMAMVILVDALVTVVDVDARAAGNEPPRAMMALSDICLCMYTAELLAMIFVGGLRIFLSWMPLLDLLIVLCGYAEMVMASFLTPEEVGAMSLLRALRLVRISRLMRLLRKSRSLKELQKLATMMTTCFKALLWSFLLCFVIMTLWAMLMVEMLHPLIKDNPDFASCGDLCLEATSSVMRANLLLFQTVIAGDSWGLIAVPLILKHPETAIIFVLSLLTLVFGVLNLIVAVVIDMFAEARERDMVNLAEELEYELEDDKKYLQKLFDRMDANNDGELCFEELMAGAGRDPEFQSRLRVMDIDQADLQMLFDMVDLNGDGMIQPTEFIGPLSRWARDSKTAPRFVKYNLMKMQAQQEELFYLSDFYLRSLSDRLDTLTSKMCPDERDSEGNATPRSGTSEAEVHSMAESEVIEPPAASAPVFPPFPSHPRTESPADPADLGKQLAGLPVEHVEEAPLQHSEDLVRQLRGELSRTERHLQASMEESLKRSVAKIEGLLKENACVSSPDFGPRPLRSSVPHAFGRKSITLHHEKVHLPTFEGRHFPHKFEALGQPPVKDLVAQPKGPKNGPPQLQTGGVVRLEAVIVYVVLAQAAAETPSGTLFAFQQPSSCTVPLAVVVAFLTLAPSFVPAANKAEPQPPQQASLGKLGWVRELNQFGLAESSVFAIFFLGFFIAGLVRMFNATRMPFGMLRTGQAALGTSGWKAVSWRPLAVVVAFLTLAPSFVPAANKVEPSLRGSVFAIFFLGFFIAGLVRMFNALMLTYPDSSLAEQGRAPEPLAVVVAFLTLAPSFVPAANKAEPQPPQQASLGKLGWVRELNQFGLAESSVFAIFFLGFFIAGLVRMFNATRMLESCELEVDVSAREIRPLAVVVAFLTLAPSFVPAANKVEPSLRGSVKFPTGCAAAALIGSVPEPAHAFSETESWKFNGQC</sequence>
<reference evidence="10 11" key="1">
    <citation type="submission" date="2016-02" db="EMBL/GenBank/DDBJ databases">
        <title>Genome analysis of coral dinoflagellate symbionts highlights evolutionary adaptations to a symbiotic lifestyle.</title>
        <authorList>
            <person name="Aranda M."/>
            <person name="Li Y."/>
            <person name="Liew Y.J."/>
            <person name="Baumgarten S."/>
            <person name="Simakov O."/>
            <person name="Wilson M."/>
            <person name="Piel J."/>
            <person name="Ashoor H."/>
            <person name="Bougouffa S."/>
            <person name="Bajic V.B."/>
            <person name="Ryu T."/>
            <person name="Ravasi T."/>
            <person name="Bayer T."/>
            <person name="Micklem G."/>
            <person name="Kim H."/>
            <person name="Bhak J."/>
            <person name="Lajeunesse T.C."/>
            <person name="Voolstra C.R."/>
        </authorList>
    </citation>
    <scope>NUCLEOTIDE SEQUENCE [LARGE SCALE GENOMIC DNA]</scope>
    <source>
        <strain evidence="10 11">CCMP2467</strain>
    </source>
</reference>
<keyword evidence="11" id="KW-1185">Reference proteome</keyword>
<dbReference type="Pfam" id="PF13499">
    <property type="entry name" value="EF-hand_7"/>
    <property type="match status" value="1"/>
</dbReference>
<feature type="transmembrane region" description="Helical" evidence="8">
    <location>
        <begin position="1359"/>
        <end position="1379"/>
    </location>
</feature>
<dbReference type="Gene3D" id="1.10.238.10">
    <property type="entry name" value="EF-hand"/>
    <property type="match status" value="1"/>
</dbReference>
<gene>
    <name evidence="10" type="primary">dis3l2</name>
    <name evidence="10" type="ORF">AK812_SmicGene39479</name>
</gene>
<feature type="domain" description="EF-hand" evidence="9">
    <location>
        <begin position="1476"/>
        <end position="1511"/>
    </location>
</feature>
<name>A0A1Q9CB40_SYMMI</name>
<feature type="coiled-coil region" evidence="6">
    <location>
        <begin position="1631"/>
        <end position="1658"/>
    </location>
</feature>
<dbReference type="Gene3D" id="1.20.120.350">
    <property type="entry name" value="Voltage-gated potassium channels. Chain C"/>
    <property type="match status" value="1"/>
</dbReference>
<dbReference type="GO" id="GO:0000175">
    <property type="term" value="F:3'-5'-RNA exonuclease activity"/>
    <property type="evidence" value="ECO:0007669"/>
    <property type="project" value="TreeGrafter"/>
</dbReference>